<sequence>MPNIPDVFEKTVDDLIDHYQTFQFPCPEYKCDILAFSIKYYLNMRMKQWSRNENRETIKTNAKKKKLL</sequence>
<reference evidence="1 2" key="1">
    <citation type="submission" date="2019-08" db="EMBL/GenBank/DDBJ databases">
        <title>Whole genome of Aphis craccivora.</title>
        <authorList>
            <person name="Voronova N.V."/>
            <person name="Shulinski R.S."/>
            <person name="Bandarenka Y.V."/>
            <person name="Zhorov D.G."/>
            <person name="Warner D."/>
        </authorList>
    </citation>
    <scope>NUCLEOTIDE SEQUENCE [LARGE SCALE GENOMIC DNA]</scope>
    <source>
        <strain evidence="1">180601</strain>
        <tissue evidence="1">Whole Body</tissue>
    </source>
</reference>
<dbReference type="EMBL" id="VUJU01007671">
    <property type="protein sequence ID" value="KAF0742072.1"/>
    <property type="molecule type" value="Genomic_DNA"/>
</dbReference>
<evidence type="ECO:0000313" key="1">
    <source>
        <dbReference type="EMBL" id="KAF0742072.1"/>
    </source>
</evidence>
<organism evidence="1 2">
    <name type="scientific">Aphis craccivora</name>
    <name type="common">Cowpea aphid</name>
    <dbReference type="NCBI Taxonomy" id="307492"/>
    <lineage>
        <taxon>Eukaryota</taxon>
        <taxon>Metazoa</taxon>
        <taxon>Ecdysozoa</taxon>
        <taxon>Arthropoda</taxon>
        <taxon>Hexapoda</taxon>
        <taxon>Insecta</taxon>
        <taxon>Pterygota</taxon>
        <taxon>Neoptera</taxon>
        <taxon>Paraneoptera</taxon>
        <taxon>Hemiptera</taxon>
        <taxon>Sternorrhyncha</taxon>
        <taxon>Aphidomorpha</taxon>
        <taxon>Aphidoidea</taxon>
        <taxon>Aphididae</taxon>
        <taxon>Aphidini</taxon>
        <taxon>Aphis</taxon>
        <taxon>Aphis</taxon>
    </lineage>
</organism>
<keyword evidence="2" id="KW-1185">Reference proteome</keyword>
<comment type="caution">
    <text evidence="1">The sequence shown here is derived from an EMBL/GenBank/DDBJ whole genome shotgun (WGS) entry which is preliminary data.</text>
</comment>
<proteinExistence type="predicted"/>
<dbReference type="OrthoDB" id="10508064at2759"/>
<dbReference type="Proteomes" id="UP000478052">
    <property type="component" value="Unassembled WGS sequence"/>
</dbReference>
<accession>A0A6G0XNT1</accession>
<gene>
    <name evidence="1" type="ORF">FWK35_00029370</name>
</gene>
<protein>
    <submittedName>
        <fullName evidence="1">Uncharacterized protein</fullName>
    </submittedName>
</protein>
<evidence type="ECO:0000313" key="2">
    <source>
        <dbReference type="Proteomes" id="UP000478052"/>
    </source>
</evidence>
<name>A0A6G0XNT1_APHCR</name>
<dbReference type="AlphaFoldDB" id="A0A6G0XNT1"/>